<organism evidence="1 2">
    <name type="scientific">Desulfonema magnum</name>
    <dbReference type="NCBI Taxonomy" id="45655"/>
    <lineage>
        <taxon>Bacteria</taxon>
        <taxon>Pseudomonadati</taxon>
        <taxon>Thermodesulfobacteriota</taxon>
        <taxon>Desulfobacteria</taxon>
        <taxon>Desulfobacterales</taxon>
        <taxon>Desulfococcaceae</taxon>
        <taxon>Desulfonema</taxon>
    </lineage>
</organism>
<evidence type="ECO:0000313" key="1">
    <source>
        <dbReference type="EMBL" id="QTA90525.1"/>
    </source>
</evidence>
<dbReference type="EMBL" id="CP061800">
    <property type="protein sequence ID" value="QTA90525.1"/>
    <property type="molecule type" value="Genomic_DNA"/>
</dbReference>
<dbReference type="Proteomes" id="UP000663722">
    <property type="component" value="Chromosome"/>
</dbReference>
<accession>A0A975GR38</accession>
<sequence>MGTYADIIFLQEGAWERVTKIMTSRSQRRHKIFRVFSWQSGIKT</sequence>
<dbReference type="AlphaFoldDB" id="A0A975GR38"/>
<dbReference type="KEGG" id="dmm:dnm_065860"/>
<keyword evidence="2" id="KW-1185">Reference proteome</keyword>
<evidence type="ECO:0000313" key="2">
    <source>
        <dbReference type="Proteomes" id="UP000663722"/>
    </source>
</evidence>
<protein>
    <submittedName>
        <fullName evidence="1">Uncharacterized protein</fullName>
    </submittedName>
</protein>
<gene>
    <name evidence="1" type="ORF">dnm_065860</name>
</gene>
<reference evidence="1" key="1">
    <citation type="journal article" date="2021" name="Microb. Physiol.">
        <title>Proteogenomic Insights into the Physiology of Marine, Sulfate-Reducing, Filamentous Desulfonema limicola and Desulfonema magnum.</title>
        <authorList>
            <person name="Schnaars V."/>
            <person name="Wohlbrand L."/>
            <person name="Scheve S."/>
            <person name="Hinrichs C."/>
            <person name="Reinhardt R."/>
            <person name="Rabus R."/>
        </authorList>
    </citation>
    <scope>NUCLEOTIDE SEQUENCE</scope>
    <source>
        <strain evidence="1">4be13</strain>
    </source>
</reference>
<proteinExistence type="predicted"/>
<name>A0A975GR38_9BACT</name>